<gene>
    <name evidence="2" type="ORF">OUZ56_016226</name>
</gene>
<evidence type="ECO:0000313" key="3">
    <source>
        <dbReference type="Proteomes" id="UP001234178"/>
    </source>
</evidence>
<keyword evidence="3" id="KW-1185">Reference proteome</keyword>
<feature type="transmembrane region" description="Helical" evidence="1">
    <location>
        <begin position="23"/>
        <end position="45"/>
    </location>
</feature>
<reference evidence="2 3" key="1">
    <citation type="journal article" date="2023" name="Nucleic Acids Res.">
        <title>The hologenome of Daphnia magna reveals possible DNA methylation and microbiome-mediated evolution of the host genome.</title>
        <authorList>
            <person name="Chaturvedi A."/>
            <person name="Li X."/>
            <person name="Dhandapani V."/>
            <person name="Marshall H."/>
            <person name="Kissane S."/>
            <person name="Cuenca-Cambronero M."/>
            <person name="Asole G."/>
            <person name="Calvet F."/>
            <person name="Ruiz-Romero M."/>
            <person name="Marangio P."/>
            <person name="Guigo R."/>
            <person name="Rago D."/>
            <person name="Mirbahai L."/>
            <person name="Eastwood N."/>
            <person name="Colbourne J.K."/>
            <person name="Zhou J."/>
            <person name="Mallon E."/>
            <person name="Orsini L."/>
        </authorList>
    </citation>
    <scope>NUCLEOTIDE SEQUENCE [LARGE SCALE GENOMIC DNA]</scope>
    <source>
        <strain evidence="2">LRV0_1</strain>
    </source>
</reference>
<name>A0ABR0AQ49_9CRUS</name>
<comment type="caution">
    <text evidence="2">The sequence shown here is derived from an EMBL/GenBank/DDBJ whole genome shotgun (WGS) entry which is preliminary data.</text>
</comment>
<dbReference type="EMBL" id="JAOYFB010000038">
    <property type="protein sequence ID" value="KAK4027214.1"/>
    <property type="molecule type" value="Genomic_DNA"/>
</dbReference>
<keyword evidence="1" id="KW-1133">Transmembrane helix</keyword>
<protein>
    <submittedName>
        <fullName evidence="2">Uncharacterized protein</fullName>
    </submittedName>
</protein>
<evidence type="ECO:0000256" key="1">
    <source>
        <dbReference type="SAM" id="Phobius"/>
    </source>
</evidence>
<organism evidence="2 3">
    <name type="scientific">Daphnia magna</name>
    <dbReference type="NCBI Taxonomy" id="35525"/>
    <lineage>
        <taxon>Eukaryota</taxon>
        <taxon>Metazoa</taxon>
        <taxon>Ecdysozoa</taxon>
        <taxon>Arthropoda</taxon>
        <taxon>Crustacea</taxon>
        <taxon>Branchiopoda</taxon>
        <taxon>Diplostraca</taxon>
        <taxon>Cladocera</taxon>
        <taxon>Anomopoda</taxon>
        <taxon>Daphniidae</taxon>
        <taxon>Daphnia</taxon>
    </lineage>
</organism>
<accession>A0ABR0AQ49</accession>
<evidence type="ECO:0000313" key="2">
    <source>
        <dbReference type="EMBL" id="KAK4027214.1"/>
    </source>
</evidence>
<keyword evidence="1" id="KW-0812">Transmembrane</keyword>
<keyword evidence="1" id="KW-0472">Membrane</keyword>
<dbReference type="Proteomes" id="UP001234178">
    <property type="component" value="Unassembled WGS sequence"/>
</dbReference>
<proteinExistence type="predicted"/>
<sequence length="68" mass="8016">MTKVYQLCLKEDDWDRLWDVMVVWLYDIVLRSWLAVQMWGFAVYWDAASGMSSTYRETECPVSLPSSS</sequence>